<name>F8C640_THEGP</name>
<dbReference type="OrthoDB" id="9810885at2"/>
<organism evidence="2 3">
    <name type="scientific">Thermodesulfobacterium geofontis (strain OPF15)</name>
    <dbReference type="NCBI Taxonomy" id="795359"/>
    <lineage>
        <taxon>Bacteria</taxon>
        <taxon>Pseudomonadati</taxon>
        <taxon>Thermodesulfobacteriota</taxon>
        <taxon>Thermodesulfobacteria</taxon>
        <taxon>Thermodesulfobacteriales</taxon>
        <taxon>Thermodesulfobacteriaceae</taxon>
        <taxon>Thermodesulfobacterium</taxon>
    </lineage>
</organism>
<dbReference type="RefSeq" id="WP_013909889.1">
    <property type="nucleotide sequence ID" value="NC_015682.1"/>
</dbReference>
<dbReference type="SMART" id="SM00966">
    <property type="entry name" value="SpoVT_AbrB"/>
    <property type="match status" value="1"/>
</dbReference>
<keyword evidence="3" id="KW-1185">Reference proteome</keyword>
<dbReference type="PATRIC" id="fig|795359.3.peg.1113"/>
<dbReference type="InterPro" id="IPR037914">
    <property type="entry name" value="SpoVT-AbrB_sf"/>
</dbReference>
<reference evidence="2 3" key="1">
    <citation type="journal article" date="2013" name="Genome Announc.">
        <title>Complete genome sequence of the hyperthermophilic sulfate-reducing bacterium Thermodesulfobacterium geofontis OPF15T.</title>
        <authorList>
            <person name="Elkins J.G."/>
            <person name="Hamilton-Brehm S.D."/>
            <person name="Lucas S."/>
            <person name="Han J."/>
            <person name="Lapidus A."/>
            <person name="Cheng J.F."/>
            <person name="Goodwin L.A."/>
            <person name="Pitluck S."/>
            <person name="Peters L."/>
            <person name="Mikhailova N."/>
            <person name="Davenport K.W."/>
            <person name="Detter J.C."/>
            <person name="Han C.S."/>
            <person name="Tapia R."/>
            <person name="Land M.L."/>
            <person name="Hauser L."/>
            <person name="Kyrpides N.C."/>
            <person name="Ivanova N.N."/>
            <person name="Pagani I."/>
            <person name="Bruce D."/>
            <person name="Woyke T."/>
            <person name="Cottingham R.W."/>
        </authorList>
    </citation>
    <scope>NUCLEOTIDE SEQUENCE [LARGE SCALE GENOMIC DNA]</scope>
    <source>
        <strain evidence="2 3">OPF15</strain>
    </source>
</reference>
<accession>F8C640</accession>
<gene>
    <name evidence="2" type="ordered locus">TOPB45_1102</name>
</gene>
<dbReference type="GO" id="GO:0003677">
    <property type="term" value="F:DNA binding"/>
    <property type="evidence" value="ECO:0007669"/>
    <property type="project" value="InterPro"/>
</dbReference>
<dbReference type="HOGENOM" id="CLU_158484_2_1_0"/>
<protein>
    <submittedName>
        <fullName evidence="2">Transcriptional regulator, AbrB family</fullName>
    </submittedName>
</protein>
<dbReference type="Proteomes" id="UP000006583">
    <property type="component" value="Chromosome"/>
</dbReference>
<evidence type="ECO:0000259" key="1">
    <source>
        <dbReference type="SMART" id="SM00966"/>
    </source>
</evidence>
<sequence length="89" mass="10199">MIKNLTSSSILTKKFQITLPKKIRQILGVKSGERIGFIVEGNEVKIVPLKSKLEENFGKVKALKKPENFKEIRDFVENEMAKNVIEKLK</sequence>
<dbReference type="SUPFAM" id="SSF89447">
    <property type="entry name" value="AbrB/MazE/MraZ-like"/>
    <property type="match status" value="1"/>
</dbReference>
<feature type="domain" description="SpoVT-AbrB" evidence="1">
    <location>
        <begin position="9"/>
        <end position="54"/>
    </location>
</feature>
<evidence type="ECO:0000313" key="3">
    <source>
        <dbReference type="Proteomes" id="UP000006583"/>
    </source>
</evidence>
<dbReference type="Pfam" id="PF04014">
    <property type="entry name" value="MazE_antitoxin"/>
    <property type="match status" value="1"/>
</dbReference>
<dbReference type="InterPro" id="IPR007159">
    <property type="entry name" value="SpoVT-AbrB_dom"/>
</dbReference>
<dbReference type="KEGG" id="top:TOPB45_1102"/>
<proteinExistence type="predicted"/>
<dbReference type="AlphaFoldDB" id="F8C640"/>
<dbReference type="Gene3D" id="2.10.260.10">
    <property type="match status" value="1"/>
</dbReference>
<dbReference type="eggNOG" id="COG2002">
    <property type="taxonomic scope" value="Bacteria"/>
</dbReference>
<dbReference type="EMBL" id="CP002829">
    <property type="protein sequence ID" value="AEH23191.1"/>
    <property type="molecule type" value="Genomic_DNA"/>
</dbReference>
<evidence type="ECO:0000313" key="2">
    <source>
        <dbReference type="EMBL" id="AEH23191.1"/>
    </source>
</evidence>
<dbReference type="NCBIfam" id="TIGR01439">
    <property type="entry name" value="lp_hng_hel_AbrB"/>
    <property type="match status" value="1"/>
</dbReference>